<dbReference type="Proteomes" id="UP000717696">
    <property type="component" value="Unassembled WGS sequence"/>
</dbReference>
<protein>
    <recommendedName>
        <fullName evidence="1">DUF7708 domain-containing protein</fullName>
    </recommendedName>
</protein>
<comment type="caution">
    <text evidence="2">The sequence shown here is derived from an EMBL/GenBank/DDBJ whole genome shotgun (WGS) entry which is preliminary data.</text>
</comment>
<evidence type="ECO:0000259" key="1">
    <source>
        <dbReference type="Pfam" id="PF24809"/>
    </source>
</evidence>
<organism evidence="2 3">
    <name type="scientific">Dactylonectria estremocensis</name>
    <dbReference type="NCBI Taxonomy" id="1079267"/>
    <lineage>
        <taxon>Eukaryota</taxon>
        <taxon>Fungi</taxon>
        <taxon>Dikarya</taxon>
        <taxon>Ascomycota</taxon>
        <taxon>Pezizomycotina</taxon>
        <taxon>Sordariomycetes</taxon>
        <taxon>Hypocreomycetidae</taxon>
        <taxon>Hypocreales</taxon>
        <taxon>Nectriaceae</taxon>
        <taxon>Dactylonectria</taxon>
    </lineage>
</organism>
<name>A0A9P9EQR5_9HYPO</name>
<dbReference type="InterPro" id="IPR056125">
    <property type="entry name" value="DUF7708"/>
</dbReference>
<gene>
    <name evidence="2" type="ORF">B0J13DRAFT_47620</name>
</gene>
<feature type="domain" description="DUF7708" evidence="1">
    <location>
        <begin position="158"/>
        <end position="281"/>
    </location>
</feature>
<accession>A0A9P9EQR5</accession>
<dbReference type="PANTHER" id="PTHR40619:SF3">
    <property type="entry name" value="FUNGAL STAND N-TERMINAL GOODBYE DOMAIN-CONTAINING PROTEIN"/>
    <property type="match status" value="1"/>
</dbReference>
<dbReference type="Pfam" id="PF24809">
    <property type="entry name" value="DUF7708"/>
    <property type="match status" value="1"/>
</dbReference>
<dbReference type="AlphaFoldDB" id="A0A9P9EQR5"/>
<dbReference type="EMBL" id="JAGMUU010000010">
    <property type="protein sequence ID" value="KAH7144592.1"/>
    <property type="molecule type" value="Genomic_DNA"/>
</dbReference>
<sequence>MTGTAMEERERQAFIHQRARHPANEAAVFLENRVSMPGQQKPVFVDRLGQIETLEEAIRQETISDELWTQASDEKDRLFALMEQVRAQLDKKHSSSIQSTNLDLRCCTWDRVMQEVQATASRWSTTPKKTSKMMMCLDRLGRNSDAFKEWIKILPAGDYGSSICGVFALAVGAVGHYSKVEESILDSLTQIPEIIENTRRYIEIYSESRDQHLEARTFDLYLSILRALVHIMQFFADSSFRKVYQPFLKQSSYQRKLLVSLDDVKTQAERVKEEANQCMQRRLMNMDQSRLISDNVLLQTNQVSTESNHILQNLYRLLASTMESHSSSRELSSMSVQSQQSNLLELVPKEFQPSPADNKKNVKRMIEAIDFDPDLVERDIKLCLRLGDALDEDSKAKASKLIQNQTFKTYLTEDSLSAPLLINGNEDMSCAEGLSPYSLVAARFIQVSTQVESTFAVSYFCGEHRPYGGNSTVPVVVGMMASLVGQLVTQMSDWGAVDLSFLDEHSWKSLGKMKLRVLCTIFEELARQIPRGNVLVCILDELSLYETGFLRQDTGAVVRRLTRLTRRRDAVVFKLLVTCRGRALDITQYFTGHVLQMDESVEADDSSAWQIANLTI</sequence>
<dbReference type="PANTHER" id="PTHR40619">
    <property type="entry name" value="FUNGAL STAND N-TERMINAL GOODBYE DOMAIN-CONTAINING PROTEIN"/>
    <property type="match status" value="1"/>
</dbReference>
<evidence type="ECO:0000313" key="2">
    <source>
        <dbReference type="EMBL" id="KAH7144592.1"/>
    </source>
</evidence>
<evidence type="ECO:0000313" key="3">
    <source>
        <dbReference type="Proteomes" id="UP000717696"/>
    </source>
</evidence>
<dbReference type="OrthoDB" id="5419927at2759"/>
<keyword evidence="3" id="KW-1185">Reference proteome</keyword>
<reference evidence="2" key="1">
    <citation type="journal article" date="2021" name="Nat. Commun.">
        <title>Genetic determinants of endophytism in the Arabidopsis root mycobiome.</title>
        <authorList>
            <person name="Mesny F."/>
            <person name="Miyauchi S."/>
            <person name="Thiergart T."/>
            <person name="Pickel B."/>
            <person name="Atanasova L."/>
            <person name="Karlsson M."/>
            <person name="Huettel B."/>
            <person name="Barry K.W."/>
            <person name="Haridas S."/>
            <person name="Chen C."/>
            <person name="Bauer D."/>
            <person name="Andreopoulos W."/>
            <person name="Pangilinan J."/>
            <person name="LaButti K."/>
            <person name="Riley R."/>
            <person name="Lipzen A."/>
            <person name="Clum A."/>
            <person name="Drula E."/>
            <person name="Henrissat B."/>
            <person name="Kohler A."/>
            <person name="Grigoriev I.V."/>
            <person name="Martin F.M."/>
            <person name="Hacquard S."/>
        </authorList>
    </citation>
    <scope>NUCLEOTIDE SEQUENCE</scope>
    <source>
        <strain evidence="2">MPI-CAGE-AT-0021</strain>
    </source>
</reference>
<proteinExistence type="predicted"/>